<dbReference type="OrthoDB" id="9790935at2"/>
<dbReference type="Pfam" id="PF14172">
    <property type="entry name" value="DUF4309"/>
    <property type="match status" value="2"/>
</dbReference>
<reference evidence="3 6" key="3">
    <citation type="submission" date="2019-06" db="EMBL/GenBank/DDBJ databases">
        <title>Whole genome shotgun sequence of Brevibacillus reuszeri NBRC 15719.</title>
        <authorList>
            <person name="Hosoyama A."/>
            <person name="Uohara A."/>
            <person name="Ohji S."/>
            <person name="Ichikawa N."/>
        </authorList>
    </citation>
    <scope>NUCLEOTIDE SEQUENCE [LARGE SCALE GENOMIC DNA]</scope>
    <source>
        <strain evidence="3 6">NBRC 15719</strain>
    </source>
</reference>
<name>A0A0K9YMV7_9BACL</name>
<evidence type="ECO:0000313" key="4">
    <source>
        <dbReference type="EMBL" id="KNB70049.1"/>
    </source>
</evidence>
<protein>
    <recommendedName>
        <fullName evidence="7">DUF4309 domain-containing protein</fullName>
    </recommendedName>
</protein>
<evidence type="ECO:0008006" key="7">
    <source>
        <dbReference type="Google" id="ProtNLM"/>
    </source>
</evidence>
<evidence type="ECO:0000313" key="6">
    <source>
        <dbReference type="Proteomes" id="UP000319578"/>
    </source>
</evidence>
<evidence type="ECO:0000313" key="5">
    <source>
        <dbReference type="Proteomes" id="UP000036834"/>
    </source>
</evidence>
<dbReference type="RefSeq" id="WP_049742093.1">
    <property type="nucleotide sequence ID" value="NZ_BJON01000033.1"/>
</dbReference>
<evidence type="ECO:0000313" key="3">
    <source>
        <dbReference type="EMBL" id="GED72698.1"/>
    </source>
</evidence>
<dbReference type="Proteomes" id="UP000319578">
    <property type="component" value="Unassembled WGS sequence"/>
</dbReference>
<keyword evidence="2" id="KW-0812">Transmembrane</keyword>
<proteinExistence type="predicted"/>
<feature type="compositionally biased region" description="Polar residues" evidence="1">
    <location>
        <begin position="96"/>
        <end position="110"/>
    </location>
</feature>
<dbReference type="AlphaFoldDB" id="A0A0K9YMV7"/>
<keyword evidence="2" id="KW-0472">Membrane</keyword>
<dbReference type="PATRIC" id="fig|54915.3.peg.5224"/>
<evidence type="ECO:0000256" key="2">
    <source>
        <dbReference type="SAM" id="Phobius"/>
    </source>
</evidence>
<gene>
    <name evidence="4" type="ORF">ADS79_29990</name>
    <name evidence="3" type="ORF">BRE01_64000</name>
</gene>
<dbReference type="STRING" id="54915.ADS79_29990"/>
<feature type="region of interest" description="Disordered" evidence="1">
    <location>
        <begin position="77"/>
        <end position="110"/>
    </location>
</feature>
<sequence length="414" mass="46132">MPFKNDDQLLNELKGLPDMKMKSDNKQKIVNAIRQDDSRRRVNASSRFSAFGKGVAICSVLVAAFWMGATLVSNNQPSAMPPTPPQTTAPGASGTLETGASNGGTSNPAPIVTQSEELLANIRKQAEKGLIINSPYPIEKTVFDQVEKDLGNPDTKDNANGLSYATYKGKQVAFGYNKGMQIVDIRSTDPQLQKITLSEVVKRWGQPNRVSEYANQTIYTYDVTSKYQVKMIFQGTENTSNNALTLVRYNLYYPEGNKNLMLYGSNTDMLKDLRELAKNGQTFGSSYRVEKDVFDEMEKVLGKPNNISTIKGITYNTYRDLGLVFAFNKGMQVVDIRSYDPRLQAISLAEVNQALGEPQSKTTLNGETIYTYKVNDKYELKIIFTGVIDKKKSTLYIDHVNIYYPRGTINNMAG</sequence>
<dbReference type="Proteomes" id="UP000036834">
    <property type="component" value="Unassembled WGS sequence"/>
</dbReference>
<dbReference type="EMBL" id="BJON01000033">
    <property type="protein sequence ID" value="GED72698.1"/>
    <property type="molecule type" value="Genomic_DNA"/>
</dbReference>
<feature type="transmembrane region" description="Helical" evidence="2">
    <location>
        <begin position="48"/>
        <end position="69"/>
    </location>
</feature>
<reference evidence="5" key="1">
    <citation type="submission" date="2015-07" db="EMBL/GenBank/DDBJ databases">
        <title>Genome sequencing project for genomic taxonomy and phylogenomics of Bacillus-like bacteria.</title>
        <authorList>
            <person name="Liu B."/>
            <person name="Wang J."/>
            <person name="Zhu Y."/>
            <person name="Liu G."/>
            <person name="Chen Q."/>
            <person name="Chen Z."/>
            <person name="Lan J."/>
            <person name="Che J."/>
            <person name="Ge C."/>
            <person name="Shi H."/>
            <person name="Pan Z."/>
            <person name="Liu X."/>
        </authorList>
    </citation>
    <scope>NUCLEOTIDE SEQUENCE [LARGE SCALE GENOMIC DNA]</scope>
    <source>
        <strain evidence="5">DSM 9887</strain>
    </source>
</reference>
<comment type="caution">
    <text evidence="4">The sequence shown here is derived from an EMBL/GenBank/DDBJ whole genome shotgun (WGS) entry which is preliminary data.</text>
</comment>
<dbReference type="InterPro" id="IPR025453">
    <property type="entry name" value="DUF4309"/>
</dbReference>
<keyword evidence="2" id="KW-1133">Transmembrane helix</keyword>
<reference evidence="4" key="2">
    <citation type="submission" date="2015-07" db="EMBL/GenBank/DDBJ databases">
        <title>MeaNS - Measles Nucleotide Surveillance Program.</title>
        <authorList>
            <person name="Tran T."/>
            <person name="Druce J."/>
        </authorList>
    </citation>
    <scope>NUCLEOTIDE SEQUENCE</scope>
    <source>
        <strain evidence="4">DSM 9887</strain>
    </source>
</reference>
<keyword evidence="6" id="KW-1185">Reference proteome</keyword>
<accession>A0A0K9YMV7</accession>
<evidence type="ECO:0000256" key="1">
    <source>
        <dbReference type="SAM" id="MobiDB-lite"/>
    </source>
</evidence>
<organism evidence="4 5">
    <name type="scientific">Brevibacillus reuszeri</name>
    <dbReference type="NCBI Taxonomy" id="54915"/>
    <lineage>
        <taxon>Bacteria</taxon>
        <taxon>Bacillati</taxon>
        <taxon>Bacillota</taxon>
        <taxon>Bacilli</taxon>
        <taxon>Bacillales</taxon>
        <taxon>Paenibacillaceae</taxon>
        <taxon>Brevibacillus</taxon>
    </lineage>
</organism>
<dbReference type="EMBL" id="LGIQ01000011">
    <property type="protein sequence ID" value="KNB70049.1"/>
    <property type="molecule type" value="Genomic_DNA"/>
</dbReference>